<evidence type="ECO:0000256" key="1">
    <source>
        <dbReference type="ARBA" id="ARBA00004533"/>
    </source>
</evidence>
<protein>
    <submittedName>
        <fullName evidence="9">MlaD family protein</fullName>
    </submittedName>
</protein>
<proteinExistence type="predicted"/>
<dbReference type="AlphaFoldDB" id="A0AB39HCQ4"/>
<keyword evidence="2" id="KW-1003">Cell membrane</keyword>
<organism evidence="9">
    <name type="scientific">Vibrio sp. HB236076</name>
    <dbReference type="NCBI Taxonomy" id="3232307"/>
    <lineage>
        <taxon>Bacteria</taxon>
        <taxon>Pseudomonadati</taxon>
        <taxon>Pseudomonadota</taxon>
        <taxon>Gammaproteobacteria</taxon>
        <taxon>Vibrionales</taxon>
        <taxon>Vibrionaceae</taxon>
        <taxon>Vibrio</taxon>
    </lineage>
</organism>
<dbReference type="Pfam" id="PF02470">
    <property type="entry name" value="MlaD"/>
    <property type="match status" value="6"/>
</dbReference>
<feature type="domain" description="Mce/MlaD" evidence="8">
    <location>
        <begin position="277"/>
        <end position="366"/>
    </location>
</feature>
<accession>A0AB39HCQ4</accession>
<evidence type="ECO:0000256" key="3">
    <source>
        <dbReference type="ARBA" id="ARBA00022519"/>
    </source>
</evidence>
<dbReference type="RefSeq" id="WP_306099947.1">
    <property type="nucleotide sequence ID" value="NZ_CP162601.1"/>
</dbReference>
<feature type="domain" description="Mce/MlaD" evidence="8">
    <location>
        <begin position="392"/>
        <end position="457"/>
    </location>
</feature>
<dbReference type="GO" id="GO:0005886">
    <property type="term" value="C:plasma membrane"/>
    <property type="evidence" value="ECO:0007669"/>
    <property type="project" value="UniProtKB-SubCell"/>
</dbReference>
<dbReference type="KEGG" id="vih:AB0763_06560"/>
<name>A0AB39HCQ4_9VIBR</name>
<feature type="domain" description="Mce/MlaD" evidence="8">
    <location>
        <begin position="748"/>
        <end position="827"/>
    </location>
</feature>
<reference evidence="9" key="1">
    <citation type="submission" date="2024-07" db="EMBL/GenBank/DDBJ databases">
        <title>Genome Analysis of a Potential Novel Vibrio Species Secreting pH- and Thermo-stable Alginate Lyase and its Application in Producing Alginate Oligosaccharides.</title>
        <authorList>
            <person name="Huang H."/>
            <person name="Bao K."/>
        </authorList>
    </citation>
    <scope>NUCLEOTIDE SEQUENCE</scope>
    <source>
        <strain evidence="9">HB236076</strain>
    </source>
</reference>
<evidence type="ECO:0000313" key="9">
    <source>
        <dbReference type="EMBL" id="XDK23904.1"/>
    </source>
</evidence>
<dbReference type="PANTHER" id="PTHR30462">
    <property type="entry name" value="INTERMEMBRANE TRANSPORT PROTEIN PQIB-RELATED"/>
    <property type="match status" value="1"/>
</dbReference>
<dbReference type="PANTHER" id="PTHR30462:SF0">
    <property type="entry name" value="INTERMEMBRANE TRANSPORT PROTEIN YEBT"/>
    <property type="match status" value="1"/>
</dbReference>
<gene>
    <name evidence="9" type="ORF">AB0763_06560</name>
</gene>
<evidence type="ECO:0000256" key="5">
    <source>
        <dbReference type="ARBA" id="ARBA00022989"/>
    </source>
</evidence>
<feature type="domain" description="Mce/MlaD" evidence="8">
    <location>
        <begin position="518"/>
        <end position="575"/>
    </location>
</feature>
<feature type="domain" description="Mce/MlaD" evidence="8">
    <location>
        <begin position="157"/>
        <end position="217"/>
    </location>
</feature>
<evidence type="ECO:0000259" key="8">
    <source>
        <dbReference type="Pfam" id="PF02470"/>
    </source>
</evidence>
<sequence length="877" mass="95559">MSSHYSPQVRKGIPLSPLWLLPLVALGLAVWLIYQSIHDAGERIQINFTEAQGLVAGRTPVKYQGLEVGMVRSINLSNDLGSIYADVDIYPEATQLLGENTKFWLVKPTASLSGISGLDALVSGNYISIYPGEASEDFPQMFKALTQAPKDIEASQGLNISLKAEDLGGLAVGSKVYYKKIPIGEVYSYQLDEQDNSVILQASIDNKYRHLINDKSRFWNMSGISTEIGLSGINVQMQSISGLISGAIAVDSPDHGTEHEKYPVFTLFPDLRTAGRGIPIHINLPSEHGINSSGAPIMYKGIEVGEITDVTLDGNQTLASAAIQPAFTDLLSSDSQFVLEEAEVSLSGVKNLGNLLRGNYISVIPGKNNDNSRDFIALRKADYLEKQPGSRIVTLSAENTYGIENGANVLYKGIKVGQVVKLSLNKTSPARNVEIRVLINSEYTPLLKTDNRFFVTNNINAAIDDGGLSLSMPPLRQLVVGTISFTSEGKISNQTQYHLFQSELQSKLAKQEQSGFSHFTLEAKTLPSIQVGSPILYKNIAVGRVDQYQLTANGVNIDIKIDNAYRHLINDNTVFWARSGLEFNASAAGVSLKASPLQALLKGGIEFDTLPDIENKTDNAWKLYNDQQAAKDYGTNVSFIVTAQQQVSVGMDIRSQGITIGRITELTPDFQQGKTIANARIFPKFSALFTTQGTQYWLAKPEIGIQGIKNVDAIIQPYINASPSVTDKNAKQTRFALLTTQPLEGSATFTLQSANKGSLSVGTPVLYRGIQVGRVSQIQLGHLSDRIISTIEVQREYAYLIRENSVFWNASGIDISLGLSGAQIRAGTLDSVLKGGIAFSTPEESLQPQAQSGRSFLLHEHVQEAWLTWQTAIPNPN</sequence>
<keyword evidence="4 7" id="KW-0812">Transmembrane</keyword>
<feature type="transmembrane region" description="Helical" evidence="7">
    <location>
        <begin position="12"/>
        <end position="34"/>
    </location>
</feature>
<feature type="domain" description="Mce/MlaD" evidence="8">
    <location>
        <begin position="41"/>
        <end position="132"/>
    </location>
</feature>
<evidence type="ECO:0000256" key="6">
    <source>
        <dbReference type="ARBA" id="ARBA00023136"/>
    </source>
</evidence>
<evidence type="ECO:0000256" key="7">
    <source>
        <dbReference type="SAM" id="Phobius"/>
    </source>
</evidence>
<evidence type="ECO:0000256" key="2">
    <source>
        <dbReference type="ARBA" id="ARBA00022475"/>
    </source>
</evidence>
<keyword evidence="5 7" id="KW-1133">Transmembrane helix</keyword>
<evidence type="ECO:0000256" key="4">
    <source>
        <dbReference type="ARBA" id="ARBA00022692"/>
    </source>
</evidence>
<dbReference type="EMBL" id="CP162601">
    <property type="protein sequence ID" value="XDK23904.1"/>
    <property type="molecule type" value="Genomic_DNA"/>
</dbReference>
<dbReference type="InterPro" id="IPR051800">
    <property type="entry name" value="PqiA-PqiB_transport"/>
</dbReference>
<keyword evidence="3" id="KW-0997">Cell inner membrane</keyword>
<comment type="subcellular location">
    <subcellularLocation>
        <location evidence="1">Cell inner membrane</location>
    </subcellularLocation>
</comment>
<dbReference type="InterPro" id="IPR003399">
    <property type="entry name" value="Mce/MlaD"/>
</dbReference>
<keyword evidence="6 7" id="KW-0472">Membrane</keyword>